<dbReference type="Pfam" id="PF21783">
    <property type="entry name" value="YNCE"/>
    <property type="match status" value="1"/>
</dbReference>
<evidence type="ECO:0000259" key="4">
    <source>
        <dbReference type="Pfam" id="PF21783"/>
    </source>
</evidence>
<feature type="chain" id="PRO_5046237139" evidence="3">
    <location>
        <begin position="27"/>
        <end position="347"/>
    </location>
</feature>
<dbReference type="InterPro" id="IPR015943">
    <property type="entry name" value="WD40/YVTN_repeat-like_dom_sf"/>
</dbReference>
<feature type="domain" description="YNCE-like beta-propeller" evidence="4">
    <location>
        <begin position="19"/>
        <end position="77"/>
    </location>
</feature>
<evidence type="ECO:0000313" key="6">
    <source>
        <dbReference type="Proteomes" id="UP001352263"/>
    </source>
</evidence>
<keyword evidence="1 3" id="KW-0732">Signal</keyword>
<dbReference type="Gene3D" id="2.130.10.10">
    <property type="entry name" value="YVTN repeat-like/Quinoprotein amine dehydrogenase"/>
    <property type="match status" value="4"/>
</dbReference>
<feature type="signal peptide" evidence="3">
    <location>
        <begin position="1"/>
        <end position="26"/>
    </location>
</feature>
<dbReference type="EMBL" id="JAWIIV010000038">
    <property type="protein sequence ID" value="MEC4722895.1"/>
    <property type="molecule type" value="Genomic_DNA"/>
</dbReference>
<evidence type="ECO:0000256" key="1">
    <source>
        <dbReference type="ARBA" id="ARBA00022729"/>
    </source>
</evidence>
<dbReference type="RefSeq" id="WP_151638619.1">
    <property type="nucleotide sequence ID" value="NZ_JAWIIV010000038.1"/>
</dbReference>
<accession>A0ABU6JH93</accession>
<feature type="compositionally biased region" description="Basic and acidic residues" evidence="2">
    <location>
        <begin position="79"/>
        <end position="96"/>
    </location>
</feature>
<evidence type="ECO:0000256" key="3">
    <source>
        <dbReference type="SAM" id="SignalP"/>
    </source>
</evidence>
<feature type="region of interest" description="Disordered" evidence="2">
    <location>
        <begin position="77"/>
        <end position="103"/>
    </location>
</feature>
<dbReference type="PANTHER" id="PTHR47197">
    <property type="entry name" value="PROTEIN NIRF"/>
    <property type="match status" value="1"/>
</dbReference>
<name>A0ABU6JH93_9BURK</name>
<sequence>MKNLQRVGAISLVQVALLTLANAAIAAPNSIYVANEGDSTVSVVDIATFRPVRNIQVGRNPHNVQLSPDGKFAWVTNDGPHKPDGNTHQDADKHGQTTESSGGEIWAIDTQTDRVVAQIVVGVHPAHVVLTPDGSQAYVTNGGEGTVSIVDLQAQKVIATVKVGNYPHGIRISPDGKQAYVANLKSGTVSVIDTASRKQVAEITVGKGPAQVGFTPDGSAAFVSLSGEAKVALIDPRQRKMISKVGVESVPIQVYATPDSKTVIVANQGSKANPGKTVSFIDIATRRVVKTVETGKGAHGVVVDERGDRAYVSNTYANTVSSIDIRSGKVVATTPVGEAPNGISVLP</sequence>
<dbReference type="SUPFAM" id="SSF50974">
    <property type="entry name" value="Nitrous oxide reductase, N-terminal domain"/>
    <property type="match status" value="1"/>
</dbReference>
<reference evidence="5 6" key="1">
    <citation type="submission" date="2023-10" db="EMBL/GenBank/DDBJ databases">
        <title>Noviherbaspirillum sp. CPCC 100848 genome assembly.</title>
        <authorList>
            <person name="Li X.Y."/>
            <person name="Fang X.M."/>
        </authorList>
    </citation>
    <scope>NUCLEOTIDE SEQUENCE [LARGE SCALE GENOMIC DNA]</scope>
    <source>
        <strain evidence="5 6">CPCC 100848</strain>
    </source>
</reference>
<dbReference type="NCBIfam" id="TIGR02276">
    <property type="entry name" value="beta_rpt_yvtn"/>
    <property type="match status" value="3"/>
</dbReference>
<dbReference type="InterPro" id="IPR011964">
    <property type="entry name" value="YVTN_b-propeller_repeat"/>
</dbReference>
<dbReference type="PANTHER" id="PTHR47197:SF3">
    <property type="entry name" value="DIHYDRO-HEME D1 DEHYDROGENASE"/>
    <property type="match status" value="1"/>
</dbReference>
<dbReference type="Pfam" id="PF02239">
    <property type="entry name" value="Cytochrom_D1"/>
    <property type="match status" value="1"/>
</dbReference>
<evidence type="ECO:0000313" key="5">
    <source>
        <dbReference type="EMBL" id="MEC4722895.1"/>
    </source>
</evidence>
<proteinExistence type="predicted"/>
<organism evidence="5 6">
    <name type="scientific">Noviherbaspirillum album</name>
    <dbReference type="NCBI Taxonomy" id="3080276"/>
    <lineage>
        <taxon>Bacteria</taxon>
        <taxon>Pseudomonadati</taxon>
        <taxon>Pseudomonadota</taxon>
        <taxon>Betaproteobacteria</taxon>
        <taxon>Burkholderiales</taxon>
        <taxon>Oxalobacteraceae</taxon>
        <taxon>Noviherbaspirillum</taxon>
    </lineage>
</organism>
<evidence type="ECO:0000256" key="2">
    <source>
        <dbReference type="SAM" id="MobiDB-lite"/>
    </source>
</evidence>
<dbReference type="InterPro" id="IPR011045">
    <property type="entry name" value="N2O_reductase_N"/>
</dbReference>
<comment type="caution">
    <text evidence="5">The sequence shown here is derived from an EMBL/GenBank/DDBJ whole genome shotgun (WGS) entry which is preliminary data.</text>
</comment>
<gene>
    <name evidence="5" type="ORF">RY831_27420</name>
</gene>
<protein>
    <submittedName>
        <fullName evidence="5">Cytochrome D1 domain-containing protein</fullName>
    </submittedName>
</protein>
<dbReference type="InterPro" id="IPR051200">
    <property type="entry name" value="Host-pathogen_enzymatic-act"/>
</dbReference>
<keyword evidence="6" id="KW-1185">Reference proteome</keyword>
<dbReference type="InterPro" id="IPR048433">
    <property type="entry name" value="YNCE-like_beta-prop"/>
</dbReference>
<dbReference type="Proteomes" id="UP001352263">
    <property type="component" value="Unassembled WGS sequence"/>
</dbReference>